<comment type="catalytic activity">
    <reaction evidence="9">
        <text>1D-myo-inositol 1,3,4,5,6-pentakisphosphate + ATP = 1D-myo-inositol hexakisphosphate + ADP + H(+)</text>
        <dbReference type="Rhea" id="RHEA:20313"/>
        <dbReference type="ChEBI" id="CHEBI:15378"/>
        <dbReference type="ChEBI" id="CHEBI:30616"/>
        <dbReference type="ChEBI" id="CHEBI:57733"/>
        <dbReference type="ChEBI" id="CHEBI:58130"/>
        <dbReference type="ChEBI" id="CHEBI:456216"/>
        <dbReference type="EC" id="2.7.1.158"/>
    </reaction>
</comment>
<keyword evidence="5 9" id="KW-0547">Nucleotide-binding</keyword>
<evidence type="ECO:0000313" key="11">
    <source>
        <dbReference type="Proteomes" id="UP000814243"/>
    </source>
</evidence>
<proteinExistence type="inferred from homology"/>
<comment type="caution">
    <text evidence="10">The sequence shown here is derived from an EMBL/GenBank/DDBJ whole genome shotgun (WGS) entry which is preliminary data.</text>
</comment>
<evidence type="ECO:0000256" key="2">
    <source>
        <dbReference type="ARBA" id="ARBA00009674"/>
    </source>
</evidence>
<dbReference type="GO" id="GO:0032958">
    <property type="term" value="P:inositol phosphate biosynthetic process"/>
    <property type="evidence" value="ECO:0007669"/>
    <property type="project" value="TreeGrafter"/>
</dbReference>
<evidence type="ECO:0000256" key="7">
    <source>
        <dbReference type="ARBA" id="ARBA00022840"/>
    </source>
</evidence>
<keyword evidence="8" id="KW-0653">Protein transport</keyword>
<dbReference type="Gene3D" id="1.10.10.570">
    <property type="entry name" value="Winged helix' DNA-binding domain. Chain C. Domain 1"/>
    <property type="match status" value="1"/>
</dbReference>
<evidence type="ECO:0000256" key="9">
    <source>
        <dbReference type="RuleBase" id="RU364126"/>
    </source>
</evidence>
<evidence type="ECO:0000256" key="8">
    <source>
        <dbReference type="ARBA" id="ARBA00022927"/>
    </source>
</evidence>
<evidence type="ECO:0000256" key="4">
    <source>
        <dbReference type="ARBA" id="ARBA00022679"/>
    </source>
</evidence>
<dbReference type="Gene3D" id="3.30.200.110">
    <property type="entry name" value="Inositol-pentakisphosphate 2-kinase, N-lobe"/>
    <property type="match status" value="1"/>
</dbReference>
<keyword evidence="7 9" id="KW-0067">ATP-binding</keyword>
<dbReference type="GO" id="GO:0071985">
    <property type="term" value="P:multivesicular body sorting pathway"/>
    <property type="evidence" value="ECO:0007669"/>
    <property type="project" value="InterPro"/>
</dbReference>
<keyword evidence="6 9" id="KW-0418">Kinase</keyword>
<dbReference type="InterPro" id="IPR008570">
    <property type="entry name" value="ESCRT-II_cplx_Vps25-sub"/>
</dbReference>
<dbReference type="EMBL" id="JACEFF010000755">
    <property type="protein sequence ID" value="KAH9631646.1"/>
    <property type="molecule type" value="Genomic_DNA"/>
</dbReference>
<protein>
    <recommendedName>
        <fullName evidence="9">Inositol-pentakisphosphate 2-kinase</fullName>
        <ecNumber evidence="9">2.7.1.158</ecNumber>
    </recommendedName>
</protein>
<dbReference type="PANTHER" id="PTHR14456">
    <property type="entry name" value="INOSITOL POLYPHOSPHATE KINASE 1"/>
    <property type="match status" value="1"/>
</dbReference>
<accession>A0A922M7T1</accession>
<dbReference type="InterPro" id="IPR009286">
    <property type="entry name" value="Ins_P5_2-kin"/>
</dbReference>
<dbReference type="Pfam" id="PF06090">
    <property type="entry name" value="Ins_P5_2-kin"/>
    <property type="match status" value="1"/>
</dbReference>
<dbReference type="AlphaFoldDB" id="A0A922M7T1"/>
<dbReference type="EC" id="2.7.1.158" evidence="9"/>
<dbReference type="InterPro" id="IPR036388">
    <property type="entry name" value="WH-like_DNA-bd_sf"/>
</dbReference>
<dbReference type="PANTHER" id="PTHR14456:SF2">
    <property type="entry name" value="INOSITOL-PENTAKISPHOSPHATE 2-KINASE"/>
    <property type="match status" value="1"/>
</dbReference>
<reference evidence="10" key="1">
    <citation type="journal article" date="2021" name="G3 (Bethesda)">
        <title>Genome and transcriptome analysis of the beet armyworm Spodoptera exigua reveals targets for pest control. .</title>
        <authorList>
            <person name="Simon S."/>
            <person name="Breeschoten T."/>
            <person name="Jansen H.J."/>
            <person name="Dirks R.P."/>
            <person name="Schranz M.E."/>
            <person name="Ros V.I.D."/>
        </authorList>
    </citation>
    <scope>NUCLEOTIDE SEQUENCE</scope>
    <source>
        <strain evidence="10">TB_SE_WUR_2020</strain>
    </source>
</reference>
<evidence type="ECO:0000256" key="3">
    <source>
        <dbReference type="ARBA" id="ARBA00022448"/>
    </source>
</evidence>
<dbReference type="InterPro" id="IPR043001">
    <property type="entry name" value="IP5_2-K_N_lobe"/>
</dbReference>
<dbReference type="GO" id="GO:0005524">
    <property type="term" value="F:ATP binding"/>
    <property type="evidence" value="ECO:0007669"/>
    <property type="project" value="UniProtKB-KW"/>
</dbReference>
<dbReference type="Gene3D" id="1.10.10.10">
    <property type="entry name" value="Winged helix-like DNA-binding domain superfamily/Winged helix DNA-binding domain"/>
    <property type="match status" value="1"/>
</dbReference>
<dbReference type="GO" id="GO:0016236">
    <property type="term" value="P:macroautophagy"/>
    <property type="evidence" value="ECO:0007669"/>
    <property type="project" value="UniProtKB-ARBA"/>
</dbReference>
<evidence type="ECO:0000256" key="5">
    <source>
        <dbReference type="ARBA" id="ARBA00022741"/>
    </source>
</evidence>
<sequence length="566" mass="66106">MKLLGKSWKYINEGNVHIVVQILDTNHVLRLIKEDERTDPESVYDHVNFVNLIMVPLLRNKFYGKEEAIEISQYDLEQLSKMLLPHRPQNRVFKSVLSQIAIKATNLSIVSSQCETNFCIEIKPKEGFISNSLRKYSTCYYCLKQHLKLRMGAITQTSKYCPLDLFSGQRERMKLSLLNMIKNAQNNFKIFKNGLLVYNEKSEQGDFDYILKDMNYFSDLDQFLDFIIDILLSDINQPYIKLEQSKKHSLHDKPNQCYEGQHLKSNSFLYNLLQLQKMTDSYLFDMENEGNKHSKYVKKLIEQLSTLDLDLNIEKDRETFLKTSNPIHLALISAVAKDCSIMISFSTNFVENYPYVDTGDSKIFYKLAVTDLEPKSPNTLVKRKDTEKKMIEIYEKYRESLEKEQQCKIQPHSETRAKQLEAWQQLITEYLKTTKQSTIDIRESQNSPLFNNTEINRKLSQEAILTILEDMAKTGRAAPVDKSKNIWEVYWHSLDEWGNLIYNWACNNGMNNSVCTLFELREGENTADQEFHGLDMNVLVKALKNLEVKGRCELIEFDDNQGVKFF</sequence>
<dbReference type="InterPro" id="IPR014041">
    <property type="entry name" value="ESCRT-II_cplx_Vps25-sub_N"/>
</dbReference>
<keyword evidence="3" id="KW-0813">Transport</keyword>
<comment type="function">
    <text evidence="9">Phosphorylates Ins(1,3,4,5,6)P5 at position 2 to form Ins(1,2,3,4,5,6)P6 (InsP6 or phytate).</text>
</comment>
<evidence type="ECO:0000313" key="10">
    <source>
        <dbReference type="EMBL" id="KAH9631646.1"/>
    </source>
</evidence>
<comment type="similarity">
    <text evidence="1">Belongs to the IPK1 type 2 family.</text>
</comment>
<comment type="domain">
    <text evidence="9">The EXKPK motif is conserved in inositol-pentakisphosphate 2-kinases of both family 1 and 2.</text>
</comment>
<name>A0A922M7T1_SPOEX</name>
<dbReference type="GO" id="GO:0015031">
    <property type="term" value="P:protein transport"/>
    <property type="evidence" value="ECO:0007669"/>
    <property type="project" value="UniProtKB-KW"/>
</dbReference>
<keyword evidence="4 9" id="KW-0808">Transferase</keyword>
<dbReference type="SUPFAM" id="SSF46785">
    <property type="entry name" value="Winged helix' DNA-binding domain"/>
    <property type="match status" value="2"/>
</dbReference>
<dbReference type="Pfam" id="PF05871">
    <property type="entry name" value="ESCRT-II"/>
    <property type="match status" value="1"/>
</dbReference>
<dbReference type="FunFam" id="1.10.10.10:FF:000141">
    <property type="entry name" value="vacuolar protein-sorting-associated protein 25"/>
    <property type="match status" value="1"/>
</dbReference>
<organism evidence="10 11">
    <name type="scientific">Spodoptera exigua</name>
    <name type="common">Beet armyworm</name>
    <name type="synonym">Noctua fulgens</name>
    <dbReference type="NCBI Taxonomy" id="7107"/>
    <lineage>
        <taxon>Eukaryota</taxon>
        <taxon>Metazoa</taxon>
        <taxon>Ecdysozoa</taxon>
        <taxon>Arthropoda</taxon>
        <taxon>Hexapoda</taxon>
        <taxon>Insecta</taxon>
        <taxon>Pterygota</taxon>
        <taxon>Neoptera</taxon>
        <taxon>Endopterygota</taxon>
        <taxon>Lepidoptera</taxon>
        <taxon>Glossata</taxon>
        <taxon>Ditrysia</taxon>
        <taxon>Noctuoidea</taxon>
        <taxon>Noctuidae</taxon>
        <taxon>Amphipyrinae</taxon>
        <taxon>Spodoptera</taxon>
    </lineage>
</organism>
<gene>
    <name evidence="10" type="ORF">HF086_006638</name>
</gene>
<evidence type="ECO:0000256" key="6">
    <source>
        <dbReference type="ARBA" id="ARBA00022777"/>
    </source>
</evidence>
<dbReference type="InterPro" id="IPR036390">
    <property type="entry name" value="WH_DNA-bd_sf"/>
</dbReference>
<dbReference type="GO" id="GO:0005634">
    <property type="term" value="C:nucleus"/>
    <property type="evidence" value="ECO:0007669"/>
    <property type="project" value="TreeGrafter"/>
</dbReference>
<evidence type="ECO:0000256" key="1">
    <source>
        <dbReference type="ARBA" id="ARBA00007229"/>
    </source>
</evidence>
<comment type="similarity">
    <text evidence="2">Belongs to the VPS25 family.</text>
</comment>
<dbReference type="GO" id="GO:0000814">
    <property type="term" value="C:ESCRT II complex"/>
    <property type="evidence" value="ECO:0007669"/>
    <property type="project" value="InterPro"/>
</dbReference>
<dbReference type="GO" id="GO:0035299">
    <property type="term" value="F:inositol-1,3,4,5,6-pentakisphosphate 2-kinase activity"/>
    <property type="evidence" value="ECO:0007669"/>
    <property type="project" value="UniProtKB-EC"/>
</dbReference>
<dbReference type="Proteomes" id="UP000814243">
    <property type="component" value="Unassembled WGS sequence"/>
</dbReference>